<dbReference type="Proteomes" id="UP000244890">
    <property type="component" value="Chromosome"/>
</dbReference>
<feature type="transmembrane region" description="Helical" evidence="7">
    <location>
        <begin position="162"/>
        <end position="185"/>
    </location>
</feature>
<evidence type="ECO:0000256" key="2">
    <source>
        <dbReference type="ARBA" id="ARBA00005745"/>
    </source>
</evidence>
<dbReference type="Pfam" id="PF00482">
    <property type="entry name" value="T2SSF"/>
    <property type="match status" value="2"/>
</dbReference>
<evidence type="ECO:0000256" key="5">
    <source>
        <dbReference type="ARBA" id="ARBA00022989"/>
    </source>
</evidence>
<feature type="domain" description="Type II secretion system protein GspF" evidence="8">
    <location>
        <begin position="68"/>
        <end position="186"/>
    </location>
</feature>
<keyword evidence="4 7" id="KW-0812">Transmembrane</keyword>
<dbReference type="OrthoDB" id="5317887at2"/>
<name>A0A2U8FEF9_9HELI</name>
<evidence type="ECO:0000256" key="7">
    <source>
        <dbReference type="SAM" id="Phobius"/>
    </source>
</evidence>
<keyword evidence="6 7" id="KW-0472">Membrane</keyword>
<dbReference type="InterPro" id="IPR003004">
    <property type="entry name" value="GspF/PilC"/>
</dbReference>
<dbReference type="KEGG" id="had:CDV25_06915"/>
<comment type="subcellular location">
    <subcellularLocation>
        <location evidence="1">Cell membrane</location>
        <topology evidence="1">Multi-pass membrane protein</topology>
    </subcellularLocation>
</comment>
<evidence type="ECO:0000256" key="6">
    <source>
        <dbReference type="ARBA" id="ARBA00023136"/>
    </source>
</evidence>
<sequence>MMCFLVRFKKEGRIYTQRFYAMDEKSLYARLQKEKVFVLEILPKGSFLEDIMILNPPKLRELISVFYQLKLGLSAKIPLLSVLEDTILQIHNPLLRLKFKKVLFGLQKGKTLPLCFLEAGFEDFICSMIEIGHKSGKLIEALEFIILGLKNRQKNQKLFKKILFYPLFVSMVMVLVFLGITIFVLPQFESLFLDFQAHLPLVSRSLLFMHSLIMQWGMGIVFGICLISLIGIWFYKHSILLQEKFSKLALSFPLLGRVIYHYTMSQFLLSFYWLYRSKIPLEQVLKISSKGIENTYLRLRVEDIYGYILKGVCIAESFEKSGIWDRLTLGLIHSAKDEEGFLEALEVILELHKEELQTRSESLMAALEPVMIVFLGLLVLWLALGIFLPLWELPLQMKAF</sequence>
<gene>
    <name evidence="9" type="ORF">CDV25_06915</name>
</gene>
<proteinExistence type="inferred from homology"/>
<dbReference type="PANTHER" id="PTHR30012:SF0">
    <property type="entry name" value="TYPE II SECRETION SYSTEM PROTEIN F-RELATED"/>
    <property type="match status" value="1"/>
</dbReference>
<dbReference type="InterPro" id="IPR018076">
    <property type="entry name" value="T2SS_GspF_dom"/>
</dbReference>
<dbReference type="GO" id="GO:0005886">
    <property type="term" value="C:plasma membrane"/>
    <property type="evidence" value="ECO:0007669"/>
    <property type="project" value="UniProtKB-SubCell"/>
</dbReference>
<organism evidence="9 10">
    <name type="scientific">Helicobacter apodemus</name>
    <dbReference type="NCBI Taxonomy" id="135569"/>
    <lineage>
        <taxon>Bacteria</taxon>
        <taxon>Pseudomonadati</taxon>
        <taxon>Campylobacterota</taxon>
        <taxon>Epsilonproteobacteria</taxon>
        <taxon>Campylobacterales</taxon>
        <taxon>Helicobacteraceae</taxon>
        <taxon>Helicobacter</taxon>
    </lineage>
</organism>
<evidence type="ECO:0000256" key="3">
    <source>
        <dbReference type="ARBA" id="ARBA00022475"/>
    </source>
</evidence>
<dbReference type="EMBL" id="CP021886">
    <property type="protein sequence ID" value="AWI34524.1"/>
    <property type="molecule type" value="Genomic_DNA"/>
</dbReference>
<dbReference type="Gene3D" id="1.20.81.30">
    <property type="entry name" value="Type II secretion system (T2SS), domain F"/>
    <property type="match status" value="2"/>
</dbReference>
<dbReference type="AlphaFoldDB" id="A0A2U8FEF9"/>
<feature type="transmembrane region" description="Helical" evidence="7">
    <location>
        <begin position="213"/>
        <end position="234"/>
    </location>
</feature>
<evidence type="ECO:0000259" key="8">
    <source>
        <dbReference type="Pfam" id="PF00482"/>
    </source>
</evidence>
<evidence type="ECO:0000313" key="10">
    <source>
        <dbReference type="Proteomes" id="UP000244890"/>
    </source>
</evidence>
<keyword evidence="3" id="KW-1003">Cell membrane</keyword>
<feature type="transmembrane region" description="Helical" evidence="7">
    <location>
        <begin position="370"/>
        <end position="391"/>
    </location>
</feature>
<dbReference type="PRINTS" id="PR00812">
    <property type="entry name" value="BCTERIALGSPF"/>
</dbReference>
<dbReference type="InterPro" id="IPR042094">
    <property type="entry name" value="T2SS_GspF_sf"/>
</dbReference>
<reference evidence="9 10" key="1">
    <citation type="submission" date="2017-06" db="EMBL/GenBank/DDBJ databases">
        <title>Complete genome of Helicobacter apodemus.</title>
        <authorList>
            <person name="Cho S."/>
        </authorList>
    </citation>
    <scope>NUCLEOTIDE SEQUENCE [LARGE SCALE GENOMIC DNA]</scope>
    <source>
        <strain evidence="10">SNUVETPUB-15-01</strain>
    </source>
</reference>
<keyword evidence="5 7" id="KW-1133">Transmembrane helix</keyword>
<evidence type="ECO:0000256" key="4">
    <source>
        <dbReference type="ARBA" id="ARBA00022692"/>
    </source>
</evidence>
<accession>A0A2U8FEF9</accession>
<feature type="domain" description="Type II secretion system protein GspF" evidence="8">
    <location>
        <begin position="267"/>
        <end position="389"/>
    </location>
</feature>
<dbReference type="PANTHER" id="PTHR30012">
    <property type="entry name" value="GENERAL SECRETION PATHWAY PROTEIN"/>
    <property type="match status" value="1"/>
</dbReference>
<comment type="similarity">
    <text evidence="2">Belongs to the GSP F family.</text>
</comment>
<evidence type="ECO:0000256" key="1">
    <source>
        <dbReference type="ARBA" id="ARBA00004651"/>
    </source>
</evidence>
<protein>
    <recommendedName>
        <fullName evidence="8">Type II secretion system protein GspF domain-containing protein</fullName>
    </recommendedName>
</protein>
<evidence type="ECO:0000313" key="9">
    <source>
        <dbReference type="EMBL" id="AWI34524.1"/>
    </source>
</evidence>